<dbReference type="GO" id="GO:0004519">
    <property type="term" value="F:endonuclease activity"/>
    <property type="evidence" value="ECO:0007669"/>
    <property type="project" value="UniProtKB-KW"/>
</dbReference>
<keyword evidence="2" id="KW-0540">Nuclease</keyword>
<keyword evidence="3" id="KW-1185">Reference proteome</keyword>
<protein>
    <submittedName>
        <fullName evidence="2">H-N-H endonuclease</fullName>
    </submittedName>
</protein>
<feature type="domain" description="HNH nuclease" evidence="1">
    <location>
        <begin position="59"/>
        <end position="95"/>
    </location>
</feature>
<dbReference type="InterPro" id="IPR044925">
    <property type="entry name" value="His-Me_finger_sf"/>
</dbReference>
<dbReference type="KEGG" id="vg:19487062"/>
<evidence type="ECO:0000259" key="1">
    <source>
        <dbReference type="Pfam" id="PF13392"/>
    </source>
</evidence>
<dbReference type="Proteomes" id="UP000026908">
    <property type="component" value="Segment"/>
</dbReference>
<keyword evidence="2" id="KW-0255">Endonuclease</keyword>
<organism evidence="2 3">
    <name type="scientific">Escherichia phage vB_EcoS_FFH_1</name>
    <dbReference type="NCBI Taxonomy" id="1446489"/>
    <lineage>
        <taxon>Viruses</taxon>
        <taxon>Duplodnaviria</taxon>
        <taxon>Heunggongvirae</taxon>
        <taxon>Uroviricota</taxon>
        <taxon>Caudoviricetes</taxon>
        <taxon>Demerecviridae</taxon>
        <taxon>Markadamsvirinae</taxon>
        <taxon>Tequintavirus</taxon>
        <taxon>Tequintavirus FFH1</taxon>
    </lineage>
</organism>
<dbReference type="Pfam" id="PF13392">
    <property type="entry name" value="HNH_3"/>
    <property type="match status" value="1"/>
</dbReference>
<reference evidence="2 3" key="1">
    <citation type="journal article" date="2014" name="Genome Announc.">
        <title>Complete Genome Sequences of Two Escherichia coli O157:H7 Phages Effective in Limiting Contamination of Food Products.</title>
        <authorList>
            <person name="Hong Y."/>
            <person name="Pan Y."/>
            <person name="Harman N.J."/>
            <person name="Ebner P.D."/>
        </authorList>
    </citation>
    <scope>NUCLEOTIDE SEQUENCE [LARGE SCALE GENOMIC DNA]</scope>
</reference>
<dbReference type="SUPFAM" id="SSF54060">
    <property type="entry name" value="His-Me finger endonucleases"/>
    <property type="match status" value="1"/>
</dbReference>
<accession>A0A023MHJ6</accession>
<dbReference type="OrthoDB" id="21336at10239"/>
<dbReference type="InterPro" id="IPR003615">
    <property type="entry name" value="HNH_nuc"/>
</dbReference>
<dbReference type="GeneID" id="19487062"/>
<name>A0A023MHJ6_9CAUD</name>
<evidence type="ECO:0000313" key="3">
    <source>
        <dbReference type="Proteomes" id="UP000026908"/>
    </source>
</evidence>
<proteinExistence type="predicted"/>
<sequence length="160" mass="18570">MEEKYKEIAELFDYNPETGIFTHRPREDKSFNTKFADKEAGSLEKCSGYIVMQVRGKKYYAHILAFYITHGYIPKEVDHDNRIRHDNRAINLLASDRFNNGKNVGAHKDNKLGIKNIHQKASGSYQVQIARKGVKHTKTFKELEDAIEWRDAKLLELDSL</sequence>
<dbReference type="RefSeq" id="YP_009031716.1">
    <property type="nucleotide sequence ID" value="NC_024139.1"/>
</dbReference>
<keyword evidence="2" id="KW-0378">Hydrolase</keyword>
<evidence type="ECO:0000313" key="2">
    <source>
        <dbReference type="EMBL" id="AHN83527.1"/>
    </source>
</evidence>
<dbReference type="EMBL" id="KJ190157">
    <property type="protein sequence ID" value="AHN83527.1"/>
    <property type="molecule type" value="Genomic_DNA"/>
</dbReference>